<sequence>MSRVLLNLANLKNGGGIQVGASFLDELARLKTEGNYAWLHGEVVVLASHHVMNNISAATKAALPITEIDKTINLGQLREKHDVSFTVFGPEYVPFRAAHRFVGFADVTSLWPEFARNTSRLAALKNLMRRTASRISTRGRRLVVEAPHMRAALHNMWDIKEDDVAVVPNTYNQIFDRPALWSPAPIPKNLAEPLVCFVTRLYPHKNHAVLGKVGAEMKRRGSPVKFLLTLREDEWLLLPPDVREHSVTVGSVTVDQLASIYAASAAAVFPSLLEAFSATPLEALITGTPLVASDRHFVRDVTGDFAWYADPTDPVALADALTQALSPAGADLAARGVEHARNHPTARDRAVAYADMIADALSS</sequence>
<dbReference type="GO" id="GO:0016757">
    <property type="term" value="F:glycosyltransferase activity"/>
    <property type="evidence" value="ECO:0007669"/>
    <property type="project" value="UniProtKB-KW"/>
</dbReference>
<keyword evidence="1 3" id="KW-0808">Transferase</keyword>
<evidence type="ECO:0000313" key="4">
    <source>
        <dbReference type="Proteomes" id="UP001596098"/>
    </source>
</evidence>
<dbReference type="SUPFAM" id="SSF53756">
    <property type="entry name" value="UDP-Glycosyltransferase/glycogen phosphorylase"/>
    <property type="match status" value="1"/>
</dbReference>
<dbReference type="EC" id="2.4.-.-" evidence="3"/>
<dbReference type="CDD" id="cd03801">
    <property type="entry name" value="GT4_PimA-like"/>
    <property type="match status" value="1"/>
</dbReference>
<keyword evidence="3" id="KW-0328">Glycosyltransferase</keyword>
<protein>
    <submittedName>
        <fullName evidence="3">Glycosyltransferase family 4 protein</fullName>
        <ecNumber evidence="3">2.4.-.-</ecNumber>
    </submittedName>
</protein>
<dbReference type="RefSeq" id="WP_128219487.1">
    <property type="nucleotide sequence ID" value="NZ_CP034929.1"/>
</dbReference>
<organism evidence="3 4">
    <name type="scientific">Nocardioides yefusunii</name>
    <dbReference type="NCBI Taxonomy" id="2500546"/>
    <lineage>
        <taxon>Bacteria</taxon>
        <taxon>Bacillati</taxon>
        <taxon>Actinomycetota</taxon>
        <taxon>Actinomycetes</taxon>
        <taxon>Propionibacteriales</taxon>
        <taxon>Nocardioidaceae</taxon>
        <taxon>Nocardioides</taxon>
    </lineage>
</organism>
<reference evidence="4" key="1">
    <citation type="journal article" date="2019" name="Int. J. Syst. Evol. Microbiol.">
        <title>The Global Catalogue of Microorganisms (GCM) 10K type strain sequencing project: providing services to taxonomists for standard genome sequencing and annotation.</title>
        <authorList>
            <consortium name="The Broad Institute Genomics Platform"/>
            <consortium name="The Broad Institute Genome Sequencing Center for Infectious Disease"/>
            <person name="Wu L."/>
            <person name="Ma J."/>
        </authorList>
    </citation>
    <scope>NUCLEOTIDE SEQUENCE [LARGE SCALE GENOMIC DNA]</scope>
    <source>
        <strain evidence="4">DFY28</strain>
    </source>
</reference>
<dbReference type="Gene3D" id="3.40.50.2000">
    <property type="entry name" value="Glycogen Phosphorylase B"/>
    <property type="match status" value="2"/>
</dbReference>
<dbReference type="Proteomes" id="UP001596098">
    <property type="component" value="Unassembled WGS sequence"/>
</dbReference>
<accession>A0ABW1QYH9</accession>
<feature type="domain" description="Glycosyl transferase family 1" evidence="2">
    <location>
        <begin position="187"/>
        <end position="340"/>
    </location>
</feature>
<keyword evidence="4" id="KW-1185">Reference proteome</keyword>
<dbReference type="EMBL" id="JBHSQI010000002">
    <property type="protein sequence ID" value="MFC6152885.1"/>
    <property type="molecule type" value="Genomic_DNA"/>
</dbReference>
<evidence type="ECO:0000259" key="2">
    <source>
        <dbReference type="Pfam" id="PF00534"/>
    </source>
</evidence>
<dbReference type="Pfam" id="PF00534">
    <property type="entry name" value="Glycos_transf_1"/>
    <property type="match status" value="1"/>
</dbReference>
<dbReference type="InterPro" id="IPR001296">
    <property type="entry name" value="Glyco_trans_1"/>
</dbReference>
<comment type="caution">
    <text evidence="3">The sequence shown here is derived from an EMBL/GenBank/DDBJ whole genome shotgun (WGS) entry which is preliminary data.</text>
</comment>
<dbReference type="PANTHER" id="PTHR46401">
    <property type="entry name" value="GLYCOSYLTRANSFERASE WBBK-RELATED"/>
    <property type="match status" value="1"/>
</dbReference>
<dbReference type="PANTHER" id="PTHR46401:SF8">
    <property type="entry name" value="BLL6006 PROTEIN"/>
    <property type="match status" value="1"/>
</dbReference>
<evidence type="ECO:0000313" key="3">
    <source>
        <dbReference type="EMBL" id="MFC6152885.1"/>
    </source>
</evidence>
<evidence type="ECO:0000256" key="1">
    <source>
        <dbReference type="ARBA" id="ARBA00022679"/>
    </source>
</evidence>
<proteinExistence type="predicted"/>
<name>A0ABW1QYH9_9ACTN</name>
<gene>
    <name evidence="3" type="ORF">ACFPWU_04280</name>
</gene>